<sequence>MLTHEAAMHSTPSHDAAKKPHQPLHVAQLDDALLKLQTVRAMTGLSDSTIYRKLAAGDFPQPIRLGTRCTRFRAGDVTAWLRQQAAKGAAQ</sequence>
<gene>
    <name evidence="2" type="ORF">SM757_15025</name>
</gene>
<dbReference type="RefSeq" id="WP_322466075.1">
    <property type="nucleotide sequence ID" value="NZ_JAXOJX010000023.1"/>
</dbReference>
<name>A0ABU5IFI3_9BURK</name>
<proteinExistence type="predicted"/>
<protein>
    <submittedName>
        <fullName evidence="2">AlpA family phage regulatory protein</fullName>
    </submittedName>
</protein>
<dbReference type="PANTHER" id="PTHR36154">
    <property type="entry name" value="DNA-BINDING TRANSCRIPTIONAL ACTIVATOR ALPA"/>
    <property type="match status" value="1"/>
</dbReference>
<keyword evidence="3" id="KW-1185">Reference proteome</keyword>
<dbReference type="InterPro" id="IPR010260">
    <property type="entry name" value="AlpA"/>
</dbReference>
<evidence type="ECO:0000313" key="3">
    <source>
        <dbReference type="Proteomes" id="UP001293718"/>
    </source>
</evidence>
<dbReference type="PANTHER" id="PTHR36154:SF1">
    <property type="entry name" value="DNA-BINDING TRANSCRIPTIONAL ACTIVATOR ALPA"/>
    <property type="match status" value="1"/>
</dbReference>
<reference evidence="2 3" key="1">
    <citation type="submission" date="2023-11" db="EMBL/GenBank/DDBJ databases">
        <title>Draft genome of Azohydromonas lata strain H1 (DSM1123), a polyhydroxyalkanoate producer.</title>
        <authorList>
            <person name="Traversa D."/>
            <person name="D'Addabbo P."/>
            <person name="Pazzani C."/>
            <person name="Manzari C."/>
            <person name="Chiara M."/>
            <person name="Scrascia M."/>
        </authorList>
    </citation>
    <scope>NUCLEOTIDE SEQUENCE [LARGE SCALE GENOMIC DNA]</scope>
    <source>
        <strain evidence="2 3">H1</strain>
    </source>
</reference>
<dbReference type="InterPro" id="IPR052931">
    <property type="entry name" value="Prophage_regulatory_activator"/>
</dbReference>
<evidence type="ECO:0000256" key="1">
    <source>
        <dbReference type="SAM" id="MobiDB-lite"/>
    </source>
</evidence>
<evidence type="ECO:0000313" key="2">
    <source>
        <dbReference type="EMBL" id="MDZ5457889.1"/>
    </source>
</evidence>
<organism evidence="2 3">
    <name type="scientific">Azohydromonas lata</name>
    <dbReference type="NCBI Taxonomy" id="45677"/>
    <lineage>
        <taxon>Bacteria</taxon>
        <taxon>Pseudomonadati</taxon>
        <taxon>Pseudomonadota</taxon>
        <taxon>Betaproteobacteria</taxon>
        <taxon>Burkholderiales</taxon>
        <taxon>Sphaerotilaceae</taxon>
        <taxon>Azohydromonas</taxon>
    </lineage>
</organism>
<feature type="region of interest" description="Disordered" evidence="1">
    <location>
        <begin position="1"/>
        <end position="21"/>
    </location>
</feature>
<dbReference type="Gene3D" id="1.10.238.160">
    <property type="match status" value="1"/>
</dbReference>
<accession>A0ABU5IFI3</accession>
<dbReference type="EMBL" id="JAXOJX010000023">
    <property type="protein sequence ID" value="MDZ5457889.1"/>
    <property type="molecule type" value="Genomic_DNA"/>
</dbReference>
<dbReference type="Proteomes" id="UP001293718">
    <property type="component" value="Unassembled WGS sequence"/>
</dbReference>
<comment type="caution">
    <text evidence="2">The sequence shown here is derived from an EMBL/GenBank/DDBJ whole genome shotgun (WGS) entry which is preliminary data.</text>
</comment>
<dbReference type="Pfam" id="PF05930">
    <property type="entry name" value="Phage_AlpA"/>
    <property type="match status" value="1"/>
</dbReference>